<sequence>MPPQASCKRTESHVLVRTIFKRSERSRKGLPFFKRERTQVYISVDNEGLYTDACWKREKELVELVLRTPSFGAQNEQKDDVELNQPADQQDQEPPWPAWLP</sequence>
<reference evidence="1" key="1">
    <citation type="submission" date="2023-04" db="EMBL/GenBank/DDBJ databases">
        <title>A chromosome-level genome assembly of the parasitoid wasp Eretmocerus hayati.</title>
        <authorList>
            <person name="Zhong Y."/>
            <person name="Liu S."/>
            <person name="Liu Y."/>
        </authorList>
    </citation>
    <scope>NUCLEOTIDE SEQUENCE</scope>
    <source>
        <strain evidence="1">ZJU_SS_LIU_2023</strain>
    </source>
</reference>
<dbReference type="EMBL" id="CM056741">
    <property type="protein sequence ID" value="KAJ8684044.1"/>
    <property type="molecule type" value="Genomic_DNA"/>
</dbReference>
<organism evidence="1 2">
    <name type="scientific">Eretmocerus hayati</name>
    <dbReference type="NCBI Taxonomy" id="131215"/>
    <lineage>
        <taxon>Eukaryota</taxon>
        <taxon>Metazoa</taxon>
        <taxon>Ecdysozoa</taxon>
        <taxon>Arthropoda</taxon>
        <taxon>Hexapoda</taxon>
        <taxon>Insecta</taxon>
        <taxon>Pterygota</taxon>
        <taxon>Neoptera</taxon>
        <taxon>Endopterygota</taxon>
        <taxon>Hymenoptera</taxon>
        <taxon>Apocrita</taxon>
        <taxon>Proctotrupomorpha</taxon>
        <taxon>Chalcidoidea</taxon>
        <taxon>Aphelinidae</taxon>
        <taxon>Aphelininae</taxon>
        <taxon>Eretmocerus</taxon>
    </lineage>
</organism>
<name>A0ACC2PL82_9HYME</name>
<comment type="caution">
    <text evidence="1">The sequence shown here is derived from an EMBL/GenBank/DDBJ whole genome shotgun (WGS) entry which is preliminary data.</text>
</comment>
<keyword evidence="2" id="KW-1185">Reference proteome</keyword>
<dbReference type="Proteomes" id="UP001239111">
    <property type="component" value="Chromosome 1"/>
</dbReference>
<protein>
    <submittedName>
        <fullName evidence="1">Uncharacterized protein</fullName>
    </submittedName>
</protein>
<gene>
    <name evidence="1" type="ORF">QAD02_019836</name>
</gene>
<evidence type="ECO:0000313" key="2">
    <source>
        <dbReference type="Proteomes" id="UP001239111"/>
    </source>
</evidence>
<accession>A0ACC2PL82</accession>
<evidence type="ECO:0000313" key="1">
    <source>
        <dbReference type="EMBL" id="KAJ8684044.1"/>
    </source>
</evidence>
<proteinExistence type="predicted"/>